<comment type="similarity">
    <text evidence="2 8">Belongs to the hexokinase family.</text>
</comment>
<dbReference type="Gene3D" id="1.10.287.1250">
    <property type="match status" value="1"/>
</dbReference>
<dbReference type="GO" id="GO:0001678">
    <property type="term" value="P:intracellular glucose homeostasis"/>
    <property type="evidence" value="ECO:0007669"/>
    <property type="project" value="InterPro"/>
</dbReference>
<dbReference type="InterPro" id="IPR022673">
    <property type="entry name" value="Hexokinase_C"/>
</dbReference>
<dbReference type="GO" id="GO:0005829">
    <property type="term" value="C:cytosol"/>
    <property type="evidence" value="ECO:0007669"/>
    <property type="project" value="TreeGrafter"/>
</dbReference>
<dbReference type="SUPFAM" id="SSF53067">
    <property type="entry name" value="Actin-like ATPase domain"/>
    <property type="match status" value="2"/>
</dbReference>
<proteinExistence type="inferred from homology"/>
<dbReference type="GO" id="GO:0006096">
    <property type="term" value="P:glycolytic process"/>
    <property type="evidence" value="ECO:0007669"/>
    <property type="project" value="UniProtKB-KW"/>
</dbReference>
<dbReference type="GO" id="GO:0005524">
    <property type="term" value="F:ATP binding"/>
    <property type="evidence" value="ECO:0007669"/>
    <property type="project" value="UniProtKB-UniRule"/>
</dbReference>
<keyword evidence="6 8" id="KW-0067">ATP-binding</keyword>
<comment type="caution">
    <text evidence="11">The sequence shown here is derived from an EMBL/GenBank/DDBJ whole genome shotgun (WGS) entry which is preliminary data.</text>
</comment>
<dbReference type="InterPro" id="IPR043129">
    <property type="entry name" value="ATPase_NBD"/>
</dbReference>
<dbReference type="Gene3D" id="3.30.420.40">
    <property type="match status" value="1"/>
</dbReference>
<dbReference type="PROSITE" id="PS00378">
    <property type="entry name" value="HEXOKINASE_1"/>
    <property type="match status" value="1"/>
</dbReference>
<evidence type="ECO:0000256" key="3">
    <source>
        <dbReference type="ARBA" id="ARBA00022679"/>
    </source>
</evidence>
<evidence type="ECO:0000256" key="6">
    <source>
        <dbReference type="ARBA" id="ARBA00022840"/>
    </source>
</evidence>
<dbReference type="Gene3D" id="3.40.367.20">
    <property type="match status" value="1"/>
</dbReference>
<feature type="domain" description="Hexokinase C-terminal" evidence="10">
    <location>
        <begin position="227"/>
        <end position="494"/>
    </location>
</feature>
<dbReference type="GO" id="GO:0004340">
    <property type="term" value="F:glucokinase activity"/>
    <property type="evidence" value="ECO:0007669"/>
    <property type="project" value="TreeGrafter"/>
</dbReference>
<dbReference type="PANTHER" id="PTHR19443">
    <property type="entry name" value="HEXOKINASE"/>
    <property type="match status" value="1"/>
</dbReference>
<dbReference type="PANTHER" id="PTHR19443:SF30">
    <property type="entry name" value="GLUCOKINASE-1-RELATED"/>
    <property type="match status" value="1"/>
</dbReference>
<dbReference type="EC" id="2.7.1.-" evidence="8"/>
<dbReference type="InterPro" id="IPR022672">
    <property type="entry name" value="Hexokinase_N"/>
</dbReference>
<evidence type="ECO:0000256" key="8">
    <source>
        <dbReference type="RuleBase" id="RU362007"/>
    </source>
</evidence>
<evidence type="ECO:0000313" key="11">
    <source>
        <dbReference type="EMBL" id="KAG0005879.1"/>
    </source>
</evidence>
<dbReference type="PRINTS" id="PR00475">
    <property type="entry name" value="HEXOKINASE"/>
</dbReference>
<dbReference type="GO" id="GO:0006006">
    <property type="term" value="P:glucose metabolic process"/>
    <property type="evidence" value="ECO:0007669"/>
    <property type="project" value="TreeGrafter"/>
</dbReference>
<dbReference type="Pfam" id="PF00349">
    <property type="entry name" value="Hexokinase_1"/>
    <property type="match status" value="1"/>
</dbReference>
<evidence type="ECO:0000256" key="7">
    <source>
        <dbReference type="ARBA" id="ARBA00023152"/>
    </source>
</evidence>
<evidence type="ECO:0000259" key="10">
    <source>
        <dbReference type="Pfam" id="PF03727"/>
    </source>
</evidence>
<sequence length="507" mass="55144">MLSALTTVVSITPKPTRRVVLDPFKISYTCDKQRQAVAELVDEFSITPSALVTIKDHFIHELKKGLAKDGETLAMVPVFVSGRLDGSESGSFLTLDIGGTFLRVVFVVLTNGQVTKQQKKYSIDEDLKVGETKVLFVDEHAIKVPAGSEIDLGFTFSFPVLQTTINSGTLIAWTKGFSCPGGVGKDPAALLQDALHKQNMHVRVVSLLNDTVGTLLAHAYQYKNTVIGLGLGTGSNAAYIETVDRITKRKGSMEFATGIKEMVINMEFGAFDKEKIILPLTMFDNKVDRKSLNQGNQIFEKMIAGMYLGEITRNILVNLIDRRLLLDGRSTKEICKVWAFDTSYMSTIEADETPDLDDTRFVLESYLGFASSDPMATLTSTSTSVATSSSSSFTDRQIIKIIVGLVGKRAARLSAMAVAGILEHTQGVGWTEDDGADIGVDGSLFRFYPGFEDDMKEAIEDIFTFEKSCTIDISKIQMRPRLDGSSVGAALCALLAGKTAAVPSSSE</sequence>
<dbReference type="GO" id="GO:0008865">
    <property type="term" value="F:fructokinase activity"/>
    <property type="evidence" value="ECO:0007669"/>
    <property type="project" value="TreeGrafter"/>
</dbReference>
<dbReference type="OrthoDB" id="419537at2759"/>
<dbReference type="InterPro" id="IPR019807">
    <property type="entry name" value="Hexokinase_BS"/>
</dbReference>
<dbReference type="PROSITE" id="PS51748">
    <property type="entry name" value="HEXOKINASE_2"/>
    <property type="match status" value="1"/>
</dbReference>
<organism evidence="11 12">
    <name type="scientific">Modicella reniformis</name>
    <dbReference type="NCBI Taxonomy" id="1440133"/>
    <lineage>
        <taxon>Eukaryota</taxon>
        <taxon>Fungi</taxon>
        <taxon>Fungi incertae sedis</taxon>
        <taxon>Mucoromycota</taxon>
        <taxon>Mortierellomycotina</taxon>
        <taxon>Mortierellomycetes</taxon>
        <taxon>Mortierellales</taxon>
        <taxon>Mortierellaceae</taxon>
        <taxon>Modicella</taxon>
    </lineage>
</organism>
<keyword evidence="7 8" id="KW-0324">Glycolysis</keyword>
<evidence type="ECO:0000256" key="5">
    <source>
        <dbReference type="ARBA" id="ARBA00022777"/>
    </source>
</evidence>
<dbReference type="InterPro" id="IPR001312">
    <property type="entry name" value="Hexokinase"/>
</dbReference>
<comment type="pathway">
    <text evidence="1">Carbohydrate degradation; glycolysis; D-glyceraldehyde 3-phosphate and glycerone phosphate from D-glucose: step 1/4.</text>
</comment>
<reference evidence="11" key="1">
    <citation type="journal article" date="2020" name="Fungal Divers.">
        <title>Resolving the Mortierellaceae phylogeny through synthesis of multi-gene phylogenetics and phylogenomics.</title>
        <authorList>
            <person name="Vandepol N."/>
            <person name="Liber J."/>
            <person name="Desiro A."/>
            <person name="Na H."/>
            <person name="Kennedy M."/>
            <person name="Barry K."/>
            <person name="Grigoriev I.V."/>
            <person name="Miller A.N."/>
            <person name="O'Donnell K."/>
            <person name="Stajich J.E."/>
            <person name="Bonito G."/>
        </authorList>
    </citation>
    <scope>NUCLEOTIDE SEQUENCE</scope>
    <source>
        <strain evidence="11">MES-2147</strain>
    </source>
</reference>
<gene>
    <name evidence="11" type="primary">GLK1_6</name>
    <name evidence="11" type="ORF">BGZ65_009951</name>
</gene>
<protein>
    <recommendedName>
        <fullName evidence="8">Phosphotransferase</fullName>
        <ecNumber evidence="8">2.7.1.-</ecNumber>
    </recommendedName>
</protein>
<dbReference type="AlphaFoldDB" id="A0A9P6MK99"/>
<keyword evidence="5 8" id="KW-0418">Kinase</keyword>
<evidence type="ECO:0000313" key="12">
    <source>
        <dbReference type="Proteomes" id="UP000749646"/>
    </source>
</evidence>
<name>A0A9P6MK99_9FUNG</name>
<dbReference type="GO" id="GO:0005739">
    <property type="term" value="C:mitochondrion"/>
    <property type="evidence" value="ECO:0007669"/>
    <property type="project" value="TreeGrafter"/>
</dbReference>
<dbReference type="GO" id="GO:0005536">
    <property type="term" value="F:D-glucose binding"/>
    <property type="evidence" value="ECO:0007669"/>
    <property type="project" value="InterPro"/>
</dbReference>
<dbReference type="EMBL" id="JAAAHW010000158">
    <property type="protein sequence ID" value="KAG0005879.1"/>
    <property type="molecule type" value="Genomic_DNA"/>
</dbReference>
<dbReference type="Proteomes" id="UP000749646">
    <property type="component" value="Unassembled WGS sequence"/>
</dbReference>
<keyword evidence="4 8" id="KW-0547">Nucleotide-binding</keyword>
<accession>A0A9P6MK99</accession>
<evidence type="ECO:0000256" key="4">
    <source>
        <dbReference type="ARBA" id="ARBA00022741"/>
    </source>
</evidence>
<dbReference type="Pfam" id="PF03727">
    <property type="entry name" value="Hexokinase_2"/>
    <property type="match status" value="1"/>
</dbReference>
<feature type="domain" description="Hexokinase N-terminal" evidence="9">
    <location>
        <begin position="37"/>
        <end position="220"/>
    </location>
</feature>
<evidence type="ECO:0000259" key="9">
    <source>
        <dbReference type="Pfam" id="PF00349"/>
    </source>
</evidence>
<evidence type="ECO:0000256" key="2">
    <source>
        <dbReference type="ARBA" id="ARBA00009225"/>
    </source>
</evidence>
<keyword evidence="12" id="KW-1185">Reference proteome</keyword>
<evidence type="ECO:0000256" key="1">
    <source>
        <dbReference type="ARBA" id="ARBA00004888"/>
    </source>
</evidence>
<keyword evidence="3 8" id="KW-0808">Transferase</keyword>